<name>A0A8J2SEY9_9STRA</name>
<dbReference type="InterPro" id="IPR036388">
    <property type="entry name" value="WH-like_DNA-bd_sf"/>
</dbReference>
<dbReference type="GO" id="GO:0035556">
    <property type="term" value="P:intracellular signal transduction"/>
    <property type="evidence" value="ECO:0007669"/>
    <property type="project" value="InterPro"/>
</dbReference>
<proteinExistence type="predicted"/>
<dbReference type="SUPFAM" id="SSF46785">
    <property type="entry name" value="Winged helix' DNA-binding domain"/>
    <property type="match status" value="1"/>
</dbReference>
<dbReference type="SMART" id="SM00239">
    <property type="entry name" value="C2"/>
    <property type="match status" value="1"/>
</dbReference>
<dbReference type="CDD" id="cd00030">
    <property type="entry name" value="C2"/>
    <property type="match status" value="1"/>
</dbReference>
<feature type="domain" description="DEP" evidence="2">
    <location>
        <begin position="10"/>
        <end position="119"/>
    </location>
</feature>
<feature type="region of interest" description="Disordered" evidence="1">
    <location>
        <begin position="1503"/>
        <end position="1548"/>
    </location>
</feature>
<sequence length="1548" mass="171439">MGRSSTLRPPSSGLTYREARELCNELMTRVQVSTRTYRWRRYDDVFSSGEAVNALLSFQQAQLTKLAENEAQAASQLQTLMDYGFIGRVSKKNDELTGLNEKHANVIKVTNHTYYRFRKQELSSWQLRVEVLEVRSSAGVAESGSVRLGVAGQAHDLSVKRISTERIATYAPESSSGDAFVGGVDFERDDGLAVDCAFGKGRHAVRASGVLRFALRRGAMGQRKARPLWVDVARAPVDVTVAGLQTGFGLVSRMARSVTGSQTPPPVQKRTLLKSMKSFRSTQESSTDDVLGLSLGTGVDLPVVTFRDDDDPADVLRAQRKARNRAPFVVLRMPSVLEEDSIEAGDDLSTRMRKKAAARLRKKGTRSLSPFPSQREKEAVVAVKLAAFATRREVSDERTSLTRAATSPTWGSEALRRDLESRTWRVYARVGEVRGARCSVPIVIKSQVVLEVGAKISFENTTTTSTKTTRKLDSLAKFTRPRVKDYATDGADFNGERLVVAACVPRSSAHLRVSVYERLKTDLVRTRRLGIATIPLDEVPVLSAPLTGVSRRSVGAFLSNLRSPSDISRRDIVWILKSLVHASTRALRRRSSLLDRLLARYDDPSSPPKRSPSTEGWRSSLESAREAGQTKKRFFFARDDALRRKAREPDPRTFALIAAPRRNEIGRAYRNGAVTLSVWMAPTLAEGPSLIRWASKYFRELCAGFISLVVLLSWILIGRTTALTLLLLLPLPLVYVEIPQFLGWCLQTYINRLAPGIRMSIGALRLSMWIDRTDVDLERRKKDADEVDDDAPTLARARLAVCADVDAFALRHPTDAGYAHSDFVSARSVRVQLSVDHRLLDGLANWFLGRIPLNWSPFPGRHAALRKQRGFEPTRLGCVRVDVLKVDHARCAFDHAHGEFNVARFTRDLASGKVAKKLGDELPPNQLRVAVVGAQNLKARNAFAVVTVRSFRSQTAVREVIDGGCVWNERFSFPCPDPSAVLHVGVYDAGRGLSSRASLVAQWLTTAKMLILDPTNIYCDPASLQISRGTSVDGLPRSFDLEADVRLRDRRFAGCVGPFHQSEATASLRVSYGRDPEGVTAEQLLALRPSTALEQLRQNSEETGRKLGNQSNVERMLRDFPLLFDVRDVELTSLNMYLKDLFTGYRGAKERSAQKTASKLEKKGWAASEEKHPVTKPLSTLTEDDADLRGRFKDTVFVDKVDLRNKLRDATAPEGIDLYVLARSFVGSTIQPLFSEADVLQSGFGQILSGVFSGGVFGNHRRPGAVSAVSPPRPRQPSTPSELPRSSTTPKTALQGSVRSRDPKSKKPAARPLAKRAYAYVDRLRGASKYLDADDNARLVEEASIDGFLLKQVRRSVVGLPGVSRPTKFHLEWCELKARTLYYTRRDPKSGDSIGFTKKLRLGTRAYEARFTKDEIALRSLALKVTEAMLDVSIIKKKPVEPIEQPKKKAFRTIRKEITLRAADLATAARGPSLEMWWASLAPGCEADGAWHDITASREVARHSPQRKSFFSDDSDDESDAETIVSEASLPPDRGSFGSMASLTSAPV</sequence>
<evidence type="ECO:0000313" key="3">
    <source>
        <dbReference type="EMBL" id="CAH0367407.1"/>
    </source>
</evidence>
<reference evidence="3" key="1">
    <citation type="submission" date="2021-11" db="EMBL/GenBank/DDBJ databases">
        <authorList>
            <consortium name="Genoscope - CEA"/>
            <person name="William W."/>
        </authorList>
    </citation>
    <scope>NUCLEOTIDE SEQUENCE</scope>
</reference>
<dbReference type="SUPFAM" id="SSF49562">
    <property type="entry name" value="C2 domain (Calcium/lipid-binding domain, CaLB)"/>
    <property type="match status" value="1"/>
</dbReference>
<dbReference type="Pfam" id="PF00168">
    <property type="entry name" value="C2"/>
    <property type="match status" value="1"/>
</dbReference>
<dbReference type="Proteomes" id="UP000789595">
    <property type="component" value="Unassembled WGS sequence"/>
</dbReference>
<dbReference type="InterPro" id="IPR000008">
    <property type="entry name" value="C2_dom"/>
</dbReference>
<dbReference type="OrthoDB" id="40902at2759"/>
<dbReference type="InterPro" id="IPR036390">
    <property type="entry name" value="WH_DNA-bd_sf"/>
</dbReference>
<dbReference type="EMBL" id="CAKKNE010000002">
    <property type="protein sequence ID" value="CAH0367407.1"/>
    <property type="molecule type" value="Genomic_DNA"/>
</dbReference>
<feature type="compositionally biased region" description="Polar residues" evidence="1">
    <location>
        <begin position="1539"/>
        <end position="1548"/>
    </location>
</feature>
<feature type="region of interest" description="Disordered" evidence="1">
    <location>
        <begin position="1263"/>
        <end position="1312"/>
    </location>
</feature>
<dbReference type="InterPro" id="IPR000591">
    <property type="entry name" value="DEP_dom"/>
</dbReference>
<evidence type="ECO:0000313" key="4">
    <source>
        <dbReference type="Proteomes" id="UP000789595"/>
    </source>
</evidence>
<dbReference type="Gene3D" id="1.10.10.10">
    <property type="entry name" value="Winged helix-like DNA-binding domain superfamily/Winged helix DNA-binding domain"/>
    <property type="match status" value="1"/>
</dbReference>
<protein>
    <recommendedName>
        <fullName evidence="2">DEP domain-containing protein</fullName>
    </recommendedName>
</protein>
<comment type="caution">
    <text evidence="3">The sequence shown here is derived from an EMBL/GenBank/DDBJ whole genome shotgun (WGS) entry which is preliminary data.</text>
</comment>
<keyword evidence="4" id="KW-1185">Reference proteome</keyword>
<evidence type="ECO:0000256" key="1">
    <source>
        <dbReference type="SAM" id="MobiDB-lite"/>
    </source>
</evidence>
<dbReference type="Gene3D" id="2.60.40.150">
    <property type="entry name" value="C2 domain"/>
    <property type="match status" value="1"/>
</dbReference>
<feature type="compositionally biased region" description="Polar residues" evidence="1">
    <location>
        <begin position="1284"/>
        <end position="1298"/>
    </location>
</feature>
<dbReference type="InterPro" id="IPR035892">
    <property type="entry name" value="C2_domain_sf"/>
</dbReference>
<feature type="region of interest" description="Disordered" evidence="1">
    <location>
        <begin position="603"/>
        <end position="622"/>
    </location>
</feature>
<evidence type="ECO:0000259" key="2">
    <source>
        <dbReference type="PROSITE" id="PS50186"/>
    </source>
</evidence>
<accession>A0A8J2SEY9</accession>
<organism evidence="3 4">
    <name type="scientific">Pelagomonas calceolata</name>
    <dbReference type="NCBI Taxonomy" id="35677"/>
    <lineage>
        <taxon>Eukaryota</taxon>
        <taxon>Sar</taxon>
        <taxon>Stramenopiles</taxon>
        <taxon>Ochrophyta</taxon>
        <taxon>Pelagophyceae</taxon>
        <taxon>Pelagomonadales</taxon>
        <taxon>Pelagomonadaceae</taxon>
        <taxon>Pelagomonas</taxon>
    </lineage>
</organism>
<dbReference type="SMART" id="SM00049">
    <property type="entry name" value="DEP"/>
    <property type="match status" value="1"/>
</dbReference>
<dbReference type="PROSITE" id="PS50186">
    <property type="entry name" value="DEP"/>
    <property type="match status" value="1"/>
</dbReference>
<gene>
    <name evidence="3" type="ORF">PECAL_2P04260</name>
</gene>